<dbReference type="AlphaFoldDB" id="A0A1I6S7L2"/>
<evidence type="ECO:0000256" key="1">
    <source>
        <dbReference type="SAM" id="MobiDB-lite"/>
    </source>
</evidence>
<name>A0A1I6S7L2_9EURY</name>
<dbReference type="EMBL" id="FOZS01000002">
    <property type="protein sequence ID" value="SFS72979.1"/>
    <property type="molecule type" value="Genomic_DNA"/>
</dbReference>
<dbReference type="GO" id="GO:0000166">
    <property type="term" value="F:nucleotide binding"/>
    <property type="evidence" value="ECO:0007669"/>
    <property type="project" value="InterPro"/>
</dbReference>
<organism evidence="2 3">
    <name type="scientific">Halostagnicola kamekurae</name>
    <dbReference type="NCBI Taxonomy" id="619731"/>
    <lineage>
        <taxon>Archaea</taxon>
        <taxon>Methanobacteriati</taxon>
        <taxon>Methanobacteriota</taxon>
        <taxon>Stenosarchaea group</taxon>
        <taxon>Halobacteria</taxon>
        <taxon>Halobacteriales</taxon>
        <taxon>Natrialbaceae</taxon>
        <taxon>Halostagnicola</taxon>
    </lineage>
</organism>
<dbReference type="InterPro" id="IPR010995">
    <property type="entry name" value="DNA_repair_Rad51/TF_NusA_a-hlx"/>
</dbReference>
<dbReference type="Gene3D" id="1.10.150.20">
    <property type="entry name" value="5' to 3' exonuclease, C-terminal subdomain"/>
    <property type="match status" value="1"/>
</dbReference>
<keyword evidence="3" id="KW-1185">Reference proteome</keyword>
<sequence>MSNDAAVERTDESRIEDRIRDSLERADIDPDRVAEKAYSFRMLLEAGLDESDAETLRRRFSLPWSFETDGDLDRRSTTVRGLGDAEREWVVASADEDWQAFENVSPPDEPTESADEPERPYPHPTPLERVTGVGPDDADRLATAGITSAERLATIRAAEVAEVLELNVLHVRTWRHNARELLEETS</sequence>
<reference evidence="3" key="1">
    <citation type="submission" date="2016-10" db="EMBL/GenBank/DDBJ databases">
        <authorList>
            <person name="Varghese N."/>
            <person name="Submissions S."/>
        </authorList>
    </citation>
    <scope>NUCLEOTIDE SEQUENCE [LARGE SCALE GENOMIC DNA]</scope>
    <source>
        <strain evidence="3">DSM 22427</strain>
    </source>
</reference>
<proteinExistence type="predicted"/>
<dbReference type="SUPFAM" id="SSF47794">
    <property type="entry name" value="Rad51 N-terminal domain-like"/>
    <property type="match status" value="1"/>
</dbReference>
<evidence type="ECO:0000313" key="3">
    <source>
        <dbReference type="Proteomes" id="UP000199199"/>
    </source>
</evidence>
<protein>
    <recommendedName>
        <fullName evidence="4">Helix-hairpin-helix domain-containing protein</fullName>
    </recommendedName>
</protein>
<feature type="region of interest" description="Disordered" evidence="1">
    <location>
        <begin position="97"/>
        <end position="135"/>
    </location>
</feature>
<dbReference type="Proteomes" id="UP000199199">
    <property type="component" value="Unassembled WGS sequence"/>
</dbReference>
<evidence type="ECO:0000313" key="2">
    <source>
        <dbReference type="EMBL" id="SFS72979.1"/>
    </source>
</evidence>
<evidence type="ECO:0008006" key="4">
    <source>
        <dbReference type="Google" id="ProtNLM"/>
    </source>
</evidence>
<gene>
    <name evidence="2" type="ORF">SAMN04488556_2476</name>
</gene>
<accession>A0A1I6S7L2</accession>